<keyword evidence="7" id="KW-0472">Membrane</keyword>
<keyword evidence="2" id="KW-0808">Transferase</keyword>
<dbReference type="Gene3D" id="1.10.510.10">
    <property type="entry name" value="Transferase(Phosphotransferase) domain 1"/>
    <property type="match status" value="1"/>
</dbReference>
<dbReference type="Pfam" id="PF00069">
    <property type="entry name" value="Pkinase"/>
    <property type="match status" value="1"/>
</dbReference>
<dbReference type="SMART" id="SM00220">
    <property type="entry name" value="S_TKc"/>
    <property type="match status" value="1"/>
</dbReference>
<evidence type="ECO:0000259" key="8">
    <source>
        <dbReference type="PROSITE" id="PS50011"/>
    </source>
</evidence>
<evidence type="ECO:0000313" key="9">
    <source>
        <dbReference type="EMBL" id="MDC0719846.1"/>
    </source>
</evidence>
<evidence type="ECO:0000256" key="2">
    <source>
        <dbReference type="ARBA" id="ARBA00022679"/>
    </source>
</evidence>
<dbReference type="Gene3D" id="3.30.200.20">
    <property type="entry name" value="Phosphorylase Kinase, domain 1"/>
    <property type="match status" value="1"/>
</dbReference>
<feature type="compositionally biased region" description="Basic and acidic residues" evidence="6">
    <location>
        <begin position="548"/>
        <end position="560"/>
    </location>
</feature>
<evidence type="ECO:0000256" key="6">
    <source>
        <dbReference type="SAM" id="MobiDB-lite"/>
    </source>
</evidence>
<comment type="caution">
    <text evidence="9">The sequence shown here is derived from an EMBL/GenBank/DDBJ whole genome shotgun (WGS) entry which is preliminary data.</text>
</comment>
<dbReference type="InterPro" id="IPR000719">
    <property type="entry name" value="Prot_kinase_dom"/>
</dbReference>
<dbReference type="GO" id="GO:0016301">
    <property type="term" value="F:kinase activity"/>
    <property type="evidence" value="ECO:0007669"/>
    <property type="project" value="UniProtKB-KW"/>
</dbReference>
<feature type="region of interest" description="Disordered" evidence="6">
    <location>
        <begin position="321"/>
        <end position="344"/>
    </location>
</feature>
<keyword evidence="7" id="KW-1133">Transmembrane helix</keyword>
<dbReference type="PROSITE" id="PS00108">
    <property type="entry name" value="PROTEIN_KINASE_ST"/>
    <property type="match status" value="1"/>
</dbReference>
<accession>A0ABT5E1U2</accession>
<feature type="region of interest" description="Disordered" evidence="6">
    <location>
        <begin position="515"/>
        <end position="570"/>
    </location>
</feature>
<dbReference type="PANTHER" id="PTHR43671">
    <property type="entry name" value="SERINE/THREONINE-PROTEIN KINASE NEK"/>
    <property type="match status" value="1"/>
</dbReference>
<sequence>MEPSRFRHSLDPAPRARIGGKYEIDRLIARGGVGVLYLARDLEKQREVVIKFLAGHLAGEEEASARFDREVERLGAIQHPNIVEVLDHGHENGAPFLVMEYLSGEPLLTYLNRRGHLPLAEFVPIAAQILKALGYAHGRGLMHRDIKPANIMLITRKGRANFVKLLDFGMAKLVEGERDITSEQVLGTANYMAPEQVRGEPLDERVDVYACGLLFYRMLAGALPFVADNNSALLYKQVHELPPPLADKLPPGSEVPSALAQLIDRCIAKDPETRPLDANVLTEALVACVPAQLFRLPLAEGGDPSATASTLAMTPELSPAMSTAGRELPSGSMRPMSRKRRQSAVVTRSVSGADLTLDGEGPSITAAMPTQSPSSATRWIAIAAAVLAALAVVIVIRGGGAGDAPSAVTDKIDPSRVAARLDQVDARILDGDFGRAREQLEAVRDQLHALPGGESRASAQERKIAVLIGLQVARQFEQAGDRGAAEKAYRDVLVLDGGNVDARAGMARVQAGPKLAEVVELEEPKPKPKPKPKAGEAKPATKTGAAKADPKPDLPAKKSTDSIFLPTSKK</sequence>
<dbReference type="RefSeq" id="WP_272088347.1">
    <property type="nucleotide sequence ID" value="NZ_JAQNDL010000002.1"/>
</dbReference>
<gene>
    <name evidence="9" type="ORF">POL25_23300</name>
</gene>
<protein>
    <recommendedName>
        <fullName evidence="1">non-specific serine/threonine protein kinase</fullName>
        <ecNumber evidence="1">2.7.11.1</ecNumber>
    </recommendedName>
</protein>
<dbReference type="InterPro" id="IPR050660">
    <property type="entry name" value="NEK_Ser/Thr_kinase"/>
</dbReference>
<organism evidence="9 10">
    <name type="scientific">Nannocystis bainbridge</name>
    <dbReference type="NCBI Taxonomy" id="2995303"/>
    <lineage>
        <taxon>Bacteria</taxon>
        <taxon>Pseudomonadati</taxon>
        <taxon>Myxococcota</taxon>
        <taxon>Polyangia</taxon>
        <taxon>Nannocystales</taxon>
        <taxon>Nannocystaceae</taxon>
        <taxon>Nannocystis</taxon>
    </lineage>
</organism>
<keyword evidence="10" id="KW-1185">Reference proteome</keyword>
<dbReference type="CDD" id="cd14014">
    <property type="entry name" value="STKc_PknB_like"/>
    <property type="match status" value="1"/>
</dbReference>
<proteinExistence type="predicted"/>
<dbReference type="InterPro" id="IPR011009">
    <property type="entry name" value="Kinase-like_dom_sf"/>
</dbReference>
<evidence type="ECO:0000313" key="10">
    <source>
        <dbReference type="Proteomes" id="UP001221686"/>
    </source>
</evidence>
<dbReference type="PROSITE" id="PS50011">
    <property type="entry name" value="PROTEIN_KINASE_DOM"/>
    <property type="match status" value="1"/>
</dbReference>
<evidence type="ECO:0000256" key="7">
    <source>
        <dbReference type="SAM" id="Phobius"/>
    </source>
</evidence>
<keyword evidence="5" id="KW-0067">ATP-binding</keyword>
<feature type="compositionally biased region" description="Low complexity" evidence="6">
    <location>
        <begin position="537"/>
        <end position="547"/>
    </location>
</feature>
<dbReference type="EMBL" id="JAQNDL010000002">
    <property type="protein sequence ID" value="MDC0719846.1"/>
    <property type="molecule type" value="Genomic_DNA"/>
</dbReference>
<keyword evidence="4 9" id="KW-0418">Kinase</keyword>
<feature type="domain" description="Protein kinase" evidence="8">
    <location>
        <begin position="22"/>
        <end position="286"/>
    </location>
</feature>
<dbReference type="InterPro" id="IPR008271">
    <property type="entry name" value="Ser/Thr_kinase_AS"/>
</dbReference>
<keyword evidence="7" id="KW-0812">Transmembrane</keyword>
<dbReference type="EC" id="2.7.11.1" evidence="1"/>
<evidence type="ECO:0000256" key="3">
    <source>
        <dbReference type="ARBA" id="ARBA00022741"/>
    </source>
</evidence>
<name>A0ABT5E1U2_9BACT</name>
<evidence type="ECO:0000256" key="1">
    <source>
        <dbReference type="ARBA" id="ARBA00012513"/>
    </source>
</evidence>
<dbReference type="SUPFAM" id="SSF56112">
    <property type="entry name" value="Protein kinase-like (PK-like)"/>
    <property type="match status" value="1"/>
</dbReference>
<evidence type="ECO:0000256" key="4">
    <source>
        <dbReference type="ARBA" id="ARBA00022777"/>
    </source>
</evidence>
<reference evidence="9 10" key="1">
    <citation type="submission" date="2022-11" db="EMBL/GenBank/DDBJ databases">
        <title>Minimal conservation of predation-associated metabolite biosynthetic gene clusters underscores biosynthetic potential of Myxococcota including descriptions for ten novel species: Archangium lansinium sp. nov., Myxococcus landrumus sp. nov., Nannocystis bai.</title>
        <authorList>
            <person name="Ahearne A."/>
            <person name="Stevens C."/>
            <person name="Dowd S."/>
        </authorList>
    </citation>
    <scope>NUCLEOTIDE SEQUENCE [LARGE SCALE GENOMIC DNA]</scope>
    <source>
        <strain evidence="9 10">BB15-2</strain>
    </source>
</reference>
<dbReference type="Proteomes" id="UP001221686">
    <property type="component" value="Unassembled WGS sequence"/>
</dbReference>
<dbReference type="PANTHER" id="PTHR43671:SF13">
    <property type="entry name" value="SERINE_THREONINE-PROTEIN KINASE NEK2"/>
    <property type="match status" value="1"/>
</dbReference>
<keyword evidence="3" id="KW-0547">Nucleotide-binding</keyword>
<feature type="transmembrane region" description="Helical" evidence="7">
    <location>
        <begin position="379"/>
        <end position="396"/>
    </location>
</feature>
<evidence type="ECO:0000256" key="5">
    <source>
        <dbReference type="ARBA" id="ARBA00022840"/>
    </source>
</evidence>